<feature type="transmembrane region" description="Helical" evidence="1">
    <location>
        <begin position="6"/>
        <end position="25"/>
    </location>
</feature>
<keyword evidence="1" id="KW-0812">Transmembrane</keyword>
<evidence type="ECO:0000256" key="1">
    <source>
        <dbReference type="SAM" id="Phobius"/>
    </source>
</evidence>
<evidence type="ECO:0000313" key="2">
    <source>
        <dbReference type="EMBL" id="AAB19564.1"/>
    </source>
</evidence>
<organism evidence="2">
    <name type="scientific">Bovine coronavirus</name>
    <dbReference type="NCBI Taxonomy" id="11128"/>
    <lineage>
        <taxon>Viruses</taxon>
        <taxon>Riboviria</taxon>
        <taxon>Orthornavirae</taxon>
        <taxon>Pisuviricota</taxon>
        <taxon>Pisoniviricetes</taxon>
        <taxon>Nidovirales</taxon>
        <taxon>Cornidovirineae</taxon>
        <taxon>Coronaviridae</taxon>
        <taxon>Orthocoronavirinae</taxon>
        <taxon>Betacoronavirus</taxon>
        <taxon>Embecovirus</taxon>
        <taxon>Betacoronavirus gravedinis</taxon>
        <taxon>Betacoronavirus 1</taxon>
    </lineage>
</organism>
<feature type="transmembrane region" description="Helical" evidence="1">
    <location>
        <begin position="62"/>
        <end position="81"/>
    </location>
</feature>
<protein>
    <submittedName>
        <fullName evidence="2">Iorf2 protein protein</fullName>
    </submittedName>
</protein>
<proteinExistence type="predicted"/>
<sequence>MLVFMISIMGMLVLLAYSVVCYMIHLVFRSKVFLGMIMLAVSGLSIPMADALLLLILIPLMYLFVCMIRYHLFCLASFWVLRS</sequence>
<accession>Q65ZR1</accession>
<feature type="transmembrane region" description="Helical" evidence="1">
    <location>
        <begin position="32"/>
        <end position="56"/>
    </location>
</feature>
<dbReference type="PIR" id="C31684">
    <property type="entry name" value="C31684"/>
</dbReference>
<keyword evidence="1" id="KW-1133">Transmembrane helix</keyword>
<reference evidence="2" key="1">
    <citation type="journal article" date="1990" name="Adv. Exp. Med. Biol.">
        <title>Structure and expression of the bovine coronavirus hemagglutinin protein.</title>
        <authorList>
            <person name="Kienzle T.E."/>
            <person name="Abraham S."/>
            <person name="Hogue B.G."/>
            <person name="Brian D.A."/>
        </authorList>
    </citation>
    <scope>NUCLEOTIDE SEQUENCE</scope>
</reference>
<gene>
    <name evidence="2" type="primary">Iorf2 protein</name>
</gene>
<name>Q65ZR1_9BETC</name>
<keyword evidence="1" id="KW-0472">Membrane</keyword>
<dbReference type="EMBL" id="S50936">
    <property type="protein sequence ID" value="AAB19564.1"/>
    <property type="molecule type" value="Genomic_RNA"/>
</dbReference>